<dbReference type="EMBL" id="CAFBON010000228">
    <property type="protein sequence ID" value="CAB5003073.1"/>
    <property type="molecule type" value="Genomic_DNA"/>
</dbReference>
<name>A0A6J7PIL6_9ZZZZ</name>
<feature type="compositionally biased region" description="Basic and acidic residues" evidence="1">
    <location>
        <begin position="374"/>
        <end position="383"/>
    </location>
</feature>
<gene>
    <name evidence="2" type="ORF">UFOPK3954_01856</name>
</gene>
<evidence type="ECO:0000256" key="1">
    <source>
        <dbReference type="SAM" id="MobiDB-lite"/>
    </source>
</evidence>
<accession>A0A6J7PIL6</accession>
<protein>
    <submittedName>
        <fullName evidence="2">Unannotated protein</fullName>
    </submittedName>
</protein>
<dbReference type="AlphaFoldDB" id="A0A6J7PIL6"/>
<proteinExistence type="predicted"/>
<feature type="region of interest" description="Disordered" evidence="1">
    <location>
        <begin position="356"/>
        <end position="383"/>
    </location>
</feature>
<organism evidence="2">
    <name type="scientific">freshwater metagenome</name>
    <dbReference type="NCBI Taxonomy" id="449393"/>
    <lineage>
        <taxon>unclassified sequences</taxon>
        <taxon>metagenomes</taxon>
        <taxon>ecological metagenomes</taxon>
    </lineage>
</organism>
<reference evidence="2" key="1">
    <citation type="submission" date="2020-05" db="EMBL/GenBank/DDBJ databases">
        <authorList>
            <person name="Chiriac C."/>
            <person name="Salcher M."/>
            <person name="Ghai R."/>
            <person name="Kavagutti S V."/>
        </authorList>
    </citation>
    <scope>NUCLEOTIDE SEQUENCE</scope>
</reference>
<sequence>MGGLESRDDALTARQHLEGIDHLGIGDVRVLNTPDGSEVRVLWPDARVVETGGDGVRLEHLAVLVLHEEALHAVHDARHAARNGSAARGLHPDDARLGVDEAAEDADGIRATANTRHHHIRVRAEQLATLAVRLLTDHPVELAHHPRVGVRAHHGPEAVVGALDGTDPITHGLVHGVLQRAAAGLDGLHLCAQQFHTEHVQRLTLHIHRTHVHLALEAHQRSGGCRGHAMLAGARLGDDALLAHVLGQQRLTEHVVDLVTARVVEVLALEQQADTEVRAEVVAFREDRRATGIVAQQLVERRAKHGVCPGLAERGLKLHASGYQRLGHKTPSEVTETALGSGVSHQSHDRTFRLLSSLSIRRPSRTASRPNPGRAREQPHALQ</sequence>
<evidence type="ECO:0000313" key="2">
    <source>
        <dbReference type="EMBL" id="CAB5003073.1"/>
    </source>
</evidence>